<name>A0ABR7NCJ6_9FIRM</name>
<proteinExistence type="inferred from homology"/>
<dbReference type="PIRSF" id="PIRSF016557">
    <property type="entry name" value="Caps_synth_CpsB"/>
    <property type="match status" value="1"/>
</dbReference>
<accession>A0ABR7NCJ6</accession>
<evidence type="ECO:0000256" key="3">
    <source>
        <dbReference type="ARBA" id="ARBA00022801"/>
    </source>
</evidence>
<dbReference type="PANTHER" id="PTHR39181:SF1">
    <property type="entry name" value="TYROSINE-PROTEIN PHOSPHATASE YWQE"/>
    <property type="match status" value="1"/>
</dbReference>
<comment type="similarity">
    <text evidence="1">Belongs to the metallo-dependent hydrolases superfamily. CpsB/CapC family.</text>
</comment>
<dbReference type="Pfam" id="PF19567">
    <property type="entry name" value="CpsB_CapC"/>
    <property type="match status" value="1"/>
</dbReference>
<keyword evidence="3" id="KW-0378">Hydrolase</keyword>
<evidence type="ECO:0000256" key="4">
    <source>
        <dbReference type="ARBA" id="ARBA00022912"/>
    </source>
</evidence>
<dbReference type="Gene3D" id="3.20.20.140">
    <property type="entry name" value="Metal-dependent hydrolases"/>
    <property type="match status" value="1"/>
</dbReference>
<dbReference type="SUPFAM" id="SSF89550">
    <property type="entry name" value="PHP domain-like"/>
    <property type="match status" value="1"/>
</dbReference>
<organism evidence="6 7">
    <name type="scientific">Jingyaoa shaoxingensis</name>
    <dbReference type="NCBI Taxonomy" id="2763671"/>
    <lineage>
        <taxon>Bacteria</taxon>
        <taxon>Bacillati</taxon>
        <taxon>Bacillota</taxon>
        <taxon>Clostridia</taxon>
        <taxon>Lachnospirales</taxon>
        <taxon>Lachnospiraceae</taxon>
        <taxon>Jingyaoa</taxon>
    </lineage>
</organism>
<dbReference type="InterPro" id="IPR016195">
    <property type="entry name" value="Pol/histidinol_Pase-like"/>
</dbReference>
<comment type="catalytic activity">
    <reaction evidence="5">
        <text>O-phospho-L-tyrosyl-[protein] + H2O = L-tyrosyl-[protein] + phosphate</text>
        <dbReference type="Rhea" id="RHEA:10684"/>
        <dbReference type="Rhea" id="RHEA-COMP:10136"/>
        <dbReference type="Rhea" id="RHEA-COMP:20101"/>
        <dbReference type="ChEBI" id="CHEBI:15377"/>
        <dbReference type="ChEBI" id="CHEBI:43474"/>
        <dbReference type="ChEBI" id="CHEBI:46858"/>
        <dbReference type="ChEBI" id="CHEBI:61978"/>
        <dbReference type="EC" id="3.1.3.48"/>
    </reaction>
</comment>
<evidence type="ECO:0000256" key="5">
    <source>
        <dbReference type="ARBA" id="ARBA00051722"/>
    </source>
</evidence>
<dbReference type="EMBL" id="JACRSZ010000015">
    <property type="protein sequence ID" value="MBC8574095.1"/>
    <property type="molecule type" value="Genomic_DNA"/>
</dbReference>
<evidence type="ECO:0000313" key="7">
    <source>
        <dbReference type="Proteomes" id="UP000657421"/>
    </source>
</evidence>
<keyword evidence="7" id="KW-1185">Reference proteome</keyword>
<sequence length="239" mass="27969">MAIRICDMHCHILPGIDDGAQDMDETMAALHEAYEQGIRAVIATPHYYPEKYEPDGSTIRQLLQQVKLRCREEQLDIRLYAGQECFGYSGLVDKLNRGEVLTMAGSRYVLTEFSPDCAYAQIQQILTLLQQGGYYPILAHFERYECLEHEERIQELKNRGILLQMNYDTFLKKPGWFRKSQWQKMLQDGTVDLVGSDCHGTHYRPYHADDAIRWIRKNVDTEIQRKIFVKNVHQILRKE</sequence>
<dbReference type="RefSeq" id="WP_249309607.1">
    <property type="nucleotide sequence ID" value="NZ_JACRSZ010000015.1"/>
</dbReference>
<dbReference type="EC" id="3.1.3.48" evidence="2"/>
<dbReference type="Proteomes" id="UP000657421">
    <property type="component" value="Unassembled WGS sequence"/>
</dbReference>
<reference evidence="6 7" key="1">
    <citation type="submission" date="2020-08" db="EMBL/GenBank/DDBJ databases">
        <title>Genome public.</title>
        <authorList>
            <person name="Liu C."/>
            <person name="Sun Q."/>
        </authorList>
    </citation>
    <scope>NUCLEOTIDE SEQUENCE [LARGE SCALE GENOMIC DNA]</scope>
    <source>
        <strain evidence="6 7">NSJ-46</strain>
    </source>
</reference>
<keyword evidence="4" id="KW-0904">Protein phosphatase</keyword>
<protein>
    <recommendedName>
        <fullName evidence="2">protein-tyrosine-phosphatase</fullName>
        <ecNumber evidence="2">3.1.3.48</ecNumber>
    </recommendedName>
</protein>
<evidence type="ECO:0000256" key="1">
    <source>
        <dbReference type="ARBA" id="ARBA00005750"/>
    </source>
</evidence>
<dbReference type="InterPro" id="IPR016667">
    <property type="entry name" value="Caps_polysacc_synth_CpsB/CapC"/>
</dbReference>
<comment type="caution">
    <text evidence="6">The sequence shown here is derived from an EMBL/GenBank/DDBJ whole genome shotgun (WGS) entry which is preliminary data.</text>
</comment>
<dbReference type="PANTHER" id="PTHR39181">
    <property type="entry name" value="TYROSINE-PROTEIN PHOSPHATASE YWQE"/>
    <property type="match status" value="1"/>
</dbReference>
<evidence type="ECO:0000313" key="6">
    <source>
        <dbReference type="EMBL" id="MBC8574095.1"/>
    </source>
</evidence>
<evidence type="ECO:0000256" key="2">
    <source>
        <dbReference type="ARBA" id="ARBA00013064"/>
    </source>
</evidence>
<gene>
    <name evidence="6" type="ORF">H8716_13540</name>
</gene>